<keyword evidence="5" id="KW-0255">Endonuclease</keyword>
<reference evidence="10" key="1">
    <citation type="submission" date="2018-02" db="EMBL/GenBank/DDBJ databases">
        <authorList>
            <person name="Cohen D.B."/>
            <person name="Kent A.D."/>
        </authorList>
    </citation>
    <scope>NUCLEOTIDE SEQUENCE</scope>
</reference>
<dbReference type="Gene3D" id="3.10.10.10">
    <property type="entry name" value="HIV Type 1 Reverse Transcriptase, subunit A, domain 1"/>
    <property type="match status" value="1"/>
</dbReference>
<evidence type="ECO:0000259" key="8">
    <source>
        <dbReference type="Pfam" id="PF00078"/>
    </source>
</evidence>
<keyword evidence="1" id="KW-0645">Protease</keyword>
<sequence length="94" mass="10835">MSYCTRALNHVTIKDQYPIPVIDELLDKLHGTAYFTKLDLKSGYHQKRVRPEDVCKAAFQTHDSHYEFLVMPFGLTNAPATFQSLMNDIFRTAL</sequence>
<dbReference type="PANTHER" id="PTHR24559">
    <property type="entry name" value="TRANSPOSON TY3-I GAG-POL POLYPROTEIN"/>
    <property type="match status" value="1"/>
</dbReference>
<keyword evidence="6" id="KW-0378">Hydrolase</keyword>
<dbReference type="EMBL" id="OIVN01001271">
    <property type="protein sequence ID" value="SPC92011.1"/>
    <property type="molecule type" value="Genomic_DNA"/>
</dbReference>
<dbReference type="GO" id="GO:0006508">
    <property type="term" value="P:proteolysis"/>
    <property type="evidence" value="ECO:0007669"/>
    <property type="project" value="UniProtKB-KW"/>
</dbReference>
<keyword evidence="4" id="KW-0540">Nuclease</keyword>
<dbReference type="InterPro" id="IPR000477">
    <property type="entry name" value="RT_dom"/>
</dbReference>
<keyword evidence="2" id="KW-0808">Transferase</keyword>
<organism evidence="10">
    <name type="scientific">Fagus sylvatica</name>
    <name type="common">Beechnut</name>
    <dbReference type="NCBI Taxonomy" id="28930"/>
    <lineage>
        <taxon>Eukaryota</taxon>
        <taxon>Viridiplantae</taxon>
        <taxon>Streptophyta</taxon>
        <taxon>Embryophyta</taxon>
        <taxon>Tracheophyta</taxon>
        <taxon>Spermatophyta</taxon>
        <taxon>Magnoliopsida</taxon>
        <taxon>eudicotyledons</taxon>
        <taxon>Gunneridae</taxon>
        <taxon>Pentapetalae</taxon>
        <taxon>rosids</taxon>
        <taxon>fabids</taxon>
        <taxon>Fagales</taxon>
        <taxon>Fagaceae</taxon>
        <taxon>Fagus</taxon>
    </lineage>
</organism>
<evidence type="ECO:0000313" key="10">
    <source>
        <dbReference type="EMBL" id="SPC92011.1"/>
    </source>
</evidence>
<dbReference type="Gene3D" id="3.30.70.270">
    <property type="match status" value="1"/>
</dbReference>
<dbReference type="GO" id="GO:0008233">
    <property type="term" value="F:peptidase activity"/>
    <property type="evidence" value="ECO:0007669"/>
    <property type="project" value="UniProtKB-KW"/>
</dbReference>
<dbReference type="InterPro" id="IPR053134">
    <property type="entry name" value="RNA-dir_DNA_polymerase"/>
</dbReference>
<dbReference type="AlphaFoldDB" id="A0A2N9FYH7"/>
<evidence type="ECO:0000256" key="4">
    <source>
        <dbReference type="ARBA" id="ARBA00022722"/>
    </source>
</evidence>
<dbReference type="InterPro" id="IPR043128">
    <property type="entry name" value="Rev_trsase/Diguanyl_cyclase"/>
</dbReference>
<dbReference type="GO" id="GO:0004519">
    <property type="term" value="F:endonuclease activity"/>
    <property type="evidence" value="ECO:0007669"/>
    <property type="project" value="UniProtKB-KW"/>
</dbReference>
<proteinExistence type="predicted"/>
<keyword evidence="3" id="KW-0548">Nucleotidyltransferase</keyword>
<evidence type="ECO:0000256" key="7">
    <source>
        <dbReference type="ARBA" id="ARBA00022918"/>
    </source>
</evidence>
<keyword evidence="7" id="KW-0695">RNA-directed DNA polymerase</keyword>
<dbReference type="PANTHER" id="PTHR24559:SF444">
    <property type="entry name" value="REVERSE TRANSCRIPTASE DOMAIN-CONTAINING PROTEIN"/>
    <property type="match status" value="1"/>
</dbReference>
<dbReference type="SUPFAM" id="SSF56672">
    <property type="entry name" value="DNA/RNA polymerases"/>
    <property type="match status" value="1"/>
</dbReference>
<dbReference type="Pfam" id="PF00078">
    <property type="entry name" value="RVT_1"/>
    <property type="match status" value="1"/>
</dbReference>
<name>A0A2N9FYH7_FAGSY</name>
<feature type="domain" description="Reverse transcriptase" evidence="8">
    <location>
        <begin position="5"/>
        <end position="92"/>
    </location>
</feature>
<gene>
    <name evidence="9" type="ORF">FSB_LOCUS16950</name>
    <name evidence="10" type="ORF">FSB_LOCUS19893</name>
</gene>
<evidence type="ECO:0000256" key="3">
    <source>
        <dbReference type="ARBA" id="ARBA00022695"/>
    </source>
</evidence>
<dbReference type="FunFam" id="3.10.10.10:FF:000007">
    <property type="entry name" value="Retrovirus-related Pol polyprotein from transposon 17.6-like Protein"/>
    <property type="match status" value="1"/>
</dbReference>
<dbReference type="InterPro" id="IPR043502">
    <property type="entry name" value="DNA/RNA_pol_sf"/>
</dbReference>
<evidence type="ECO:0000256" key="2">
    <source>
        <dbReference type="ARBA" id="ARBA00022679"/>
    </source>
</evidence>
<evidence type="ECO:0000256" key="5">
    <source>
        <dbReference type="ARBA" id="ARBA00022759"/>
    </source>
</evidence>
<dbReference type="CDD" id="cd01647">
    <property type="entry name" value="RT_LTR"/>
    <property type="match status" value="1"/>
</dbReference>
<dbReference type="GO" id="GO:0003964">
    <property type="term" value="F:RNA-directed DNA polymerase activity"/>
    <property type="evidence" value="ECO:0007669"/>
    <property type="project" value="UniProtKB-KW"/>
</dbReference>
<accession>A0A2N9FYH7</accession>
<evidence type="ECO:0000256" key="1">
    <source>
        <dbReference type="ARBA" id="ARBA00022670"/>
    </source>
</evidence>
<evidence type="ECO:0000313" key="9">
    <source>
        <dbReference type="EMBL" id="SPC89068.1"/>
    </source>
</evidence>
<protein>
    <recommendedName>
        <fullName evidence="8">Reverse transcriptase domain-containing protein</fullName>
    </recommendedName>
</protein>
<evidence type="ECO:0000256" key="6">
    <source>
        <dbReference type="ARBA" id="ARBA00022801"/>
    </source>
</evidence>
<dbReference type="EMBL" id="OIVN01001041">
    <property type="protein sequence ID" value="SPC89068.1"/>
    <property type="molecule type" value="Genomic_DNA"/>
</dbReference>